<comment type="cofactor">
    <cofactor evidence="1">
        <name>heme b</name>
        <dbReference type="ChEBI" id="CHEBI:60344"/>
    </cofactor>
</comment>
<evidence type="ECO:0000256" key="4">
    <source>
        <dbReference type="ARBA" id="ARBA00022723"/>
    </source>
</evidence>
<dbReference type="InterPro" id="IPR049509">
    <property type="entry name" value="DyP_N"/>
</dbReference>
<protein>
    <submittedName>
        <fullName evidence="9">Multifunctional dye peroxidase DyP2</fullName>
        <ecNumber evidence="9">1.11.1.16</ecNumber>
    </submittedName>
</protein>
<feature type="domain" description="DyP dimeric alpha+beta barrel" evidence="8">
    <location>
        <begin position="16"/>
        <end position="176"/>
    </location>
</feature>
<sequence length="514" mass="55836">MARDIADEPLFPLDAIQGDILAGLPKRHEHLMFFTITDPAAFKAFLKSLHITSMQDCIDDRAKIAAQKLINAQLVPTPGLNLAFTFAGLDRLDVEDAATMTGADAFKEGMASRQAILQDPPSSEWMALNPDPDLHGVFIVTGASHAEVVDVMSLRLVPPAENGWSLLHEEVGQVRPEPVVGHEHFGYADGVSQPGLRGRIGHDTPFHSTAEGGKDNQAALGQDLLWPGEFVFGFPGQNPNAPRFEVKGPVAEPPIPFMNHGAYLVIRRLAQFVPEFNASVKTASAAIPAGADLADPDLLGAQMVGRWKSGAAMINAPRGDDRSVGDNTPRANDFEFGEDREGVVCPWAAHIRKAYPRDDVRHELEPDEKAIGRAEAFTQSHRMMRRGISFGPEVTEAEALSGVSGAIDNAGTPDEDSKVRLSRGLLFKCYVTSIDDQFEFVQRSWCNADDFSQPASGIDPIIGQSASVDRPFKGAAPFSLVEANRPDFNLRSFVRMEGGEYFFAPSILALKELS</sequence>
<dbReference type="GO" id="GO:0020037">
    <property type="term" value="F:heme binding"/>
    <property type="evidence" value="ECO:0007669"/>
    <property type="project" value="InterPro"/>
</dbReference>
<keyword evidence="9" id="KW-0614">Plasmid</keyword>
<keyword evidence="3" id="KW-0349">Heme</keyword>
<gene>
    <name evidence="9" type="primary">dyp2</name>
    <name evidence="9" type="ORF">MBLL_00209</name>
</gene>
<dbReference type="EC" id="1.11.1.16" evidence="9"/>
<dbReference type="SUPFAM" id="SSF54909">
    <property type="entry name" value="Dimeric alpha+beta barrel"/>
    <property type="match status" value="1"/>
</dbReference>
<dbReference type="GO" id="GO:0046872">
    <property type="term" value="F:metal ion binding"/>
    <property type="evidence" value="ECO:0007669"/>
    <property type="project" value="UniProtKB-KW"/>
</dbReference>
<dbReference type="GO" id="GO:0005829">
    <property type="term" value="C:cytosol"/>
    <property type="evidence" value="ECO:0007669"/>
    <property type="project" value="TreeGrafter"/>
</dbReference>
<dbReference type="RefSeq" id="WP_339158784.1">
    <property type="nucleotide sequence ID" value="NZ_LR743510.1"/>
</dbReference>
<reference evidence="9" key="1">
    <citation type="submission" date="2019-12" db="EMBL/GenBank/DDBJ databases">
        <authorList>
            <person name="Cremers G."/>
        </authorList>
    </citation>
    <scope>NUCLEOTIDE SEQUENCE</scope>
    <source>
        <strain evidence="9">Mbul2</strain>
        <plasmid evidence="9">1</plasmid>
    </source>
</reference>
<evidence type="ECO:0000256" key="5">
    <source>
        <dbReference type="ARBA" id="ARBA00023002"/>
    </source>
</evidence>
<evidence type="ECO:0000256" key="7">
    <source>
        <dbReference type="ARBA" id="ARBA00025737"/>
    </source>
</evidence>
<keyword evidence="6" id="KW-0408">Iron</keyword>
<dbReference type="InterPro" id="IPR011008">
    <property type="entry name" value="Dimeric_a/b-barrel"/>
</dbReference>
<dbReference type="EMBL" id="LR743510">
    <property type="protein sequence ID" value="CAA2136517.1"/>
    <property type="molecule type" value="Genomic_DNA"/>
</dbReference>
<dbReference type="PANTHER" id="PTHR30521">
    <property type="entry name" value="DEFERROCHELATASE/PEROXIDASE"/>
    <property type="match status" value="1"/>
</dbReference>
<keyword evidence="4" id="KW-0479">Metal-binding</keyword>
<keyword evidence="2 9" id="KW-0575">Peroxidase</keyword>
<geneLocation type="plasmid" evidence="9">
    <name>1</name>
</geneLocation>
<accession>A0A679JWZ9</accession>
<dbReference type="Pfam" id="PF21105">
    <property type="entry name" value="DyP_N"/>
    <property type="match status" value="1"/>
</dbReference>
<evidence type="ECO:0000256" key="2">
    <source>
        <dbReference type="ARBA" id="ARBA00022559"/>
    </source>
</evidence>
<dbReference type="AlphaFoldDB" id="A0A679JWZ9"/>
<evidence type="ECO:0000256" key="3">
    <source>
        <dbReference type="ARBA" id="ARBA00022617"/>
    </source>
</evidence>
<comment type="similarity">
    <text evidence="7">Belongs to the DyP-type peroxidase family.</text>
</comment>
<dbReference type="NCBIfam" id="TIGR01413">
    <property type="entry name" value="Dyp_perox_fam"/>
    <property type="match status" value="1"/>
</dbReference>
<dbReference type="InterPro" id="IPR006314">
    <property type="entry name" value="Dyp_peroxidase"/>
</dbReference>
<dbReference type="PROSITE" id="PS51404">
    <property type="entry name" value="DYP_PEROXIDASE"/>
    <property type="match status" value="1"/>
</dbReference>
<proteinExistence type="inferred from homology"/>
<evidence type="ECO:0000313" key="9">
    <source>
        <dbReference type="EMBL" id="CAA2136517.1"/>
    </source>
</evidence>
<dbReference type="GO" id="GO:0052750">
    <property type="term" value="F:reactive-black-5:hydrogen-peroxide oxidoreductase activity"/>
    <property type="evidence" value="ECO:0007669"/>
    <property type="project" value="UniProtKB-EC"/>
</dbReference>
<evidence type="ECO:0000256" key="1">
    <source>
        <dbReference type="ARBA" id="ARBA00001970"/>
    </source>
</evidence>
<evidence type="ECO:0000259" key="8">
    <source>
        <dbReference type="Pfam" id="PF21105"/>
    </source>
</evidence>
<keyword evidence="5 9" id="KW-0560">Oxidoreductase</keyword>
<dbReference type="PANTHER" id="PTHR30521:SF4">
    <property type="entry name" value="DEFERROCHELATASE"/>
    <property type="match status" value="1"/>
</dbReference>
<name>A0A679JWZ9_9HYPH</name>
<evidence type="ECO:0000256" key="6">
    <source>
        <dbReference type="ARBA" id="ARBA00023004"/>
    </source>
</evidence>
<organism evidence="9">
    <name type="scientific">Methylobacterium bullatum</name>
    <dbReference type="NCBI Taxonomy" id="570505"/>
    <lineage>
        <taxon>Bacteria</taxon>
        <taxon>Pseudomonadati</taxon>
        <taxon>Pseudomonadota</taxon>
        <taxon>Alphaproteobacteria</taxon>
        <taxon>Hyphomicrobiales</taxon>
        <taxon>Methylobacteriaceae</taxon>
        <taxon>Methylobacterium</taxon>
    </lineage>
</organism>